<feature type="domain" description="PH" evidence="2">
    <location>
        <begin position="1"/>
        <end position="60"/>
    </location>
</feature>
<evidence type="ECO:0000256" key="1">
    <source>
        <dbReference type="SAM" id="MobiDB-lite"/>
    </source>
</evidence>
<dbReference type="Proteomes" id="UP000265618">
    <property type="component" value="Unassembled WGS sequence"/>
</dbReference>
<dbReference type="SUPFAM" id="SSF50729">
    <property type="entry name" value="PH domain-like"/>
    <property type="match status" value="1"/>
</dbReference>
<organism evidence="3 4">
    <name type="scientific">Kipferlia bialata</name>
    <dbReference type="NCBI Taxonomy" id="797122"/>
    <lineage>
        <taxon>Eukaryota</taxon>
        <taxon>Metamonada</taxon>
        <taxon>Carpediemonas-like organisms</taxon>
        <taxon>Kipferlia</taxon>
    </lineage>
</organism>
<protein>
    <recommendedName>
        <fullName evidence="2">PH domain-containing protein</fullName>
    </recommendedName>
</protein>
<gene>
    <name evidence="3" type="ORF">KIPB_010970</name>
</gene>
<comment type="caution">
    <text evidence="3">The sequence shown here is derived from an EMBL/GenBank/DDBJ whole genome shotgun (WGS) entry which is preliminary data.</text>
</comment>
<dbReference type="PROSITE" id="PS50003">
    <property type="entry name" value="PH_DOMAIN"/>
    <property type="match status" value="1"/>
</dbReference>
<evidence type="ECO:0000313" key="4">
    <source>
        <dbReference type="Proteomes" id="UP000265618"/>
    </source>
</evidence>
<proteinExistence type="predicted"/>
<dbReference type="AlphaFoldDB" id="A0A391NPX9"/>
<keyword evidence="4" id="KW-1185">Reference proteome</keyword>
<evidence type="ECO:0000313" key="3">
    <source>
        <dbReference type="EMBL" id="GCA63624.1"/>
    </source>
</evidence>
<evidence type="ECO:0000259" key="2">
    <source>
        <dbReference type="PROSITE" id="PS50003"/>
    </source>
</evidence>
<accession>A0A391NPX9</accession>
<feature type="region of interest" description="Disordered" evidence="1">
    <location>
        <begin position="73"/>
        <end position="97"/>
    </location>
</feature>
<dbReference type="InterPro" id="IPR001849">
    <property type="entry name" value="PH_domain"/>
</dbReference>
<feature type="compositionally biased region" description="Polar residues" evidence="1">
    <location>
        <begin position="87"/>
        <end position="97"/>
    </location>
</feature>
<dbReference type="EMBL" id="BDIP01004278">
    <property type="protein sequence ID" value="GCA63624.1"/>
    <property type="molecule type" value="Genomic_DNA"/>
</dbReference>
<name>A0A391NPX9_9EUKA</name>
<sequence length="97" mass="10405">MLTPQARTANNGLLLEEVVSCTVIRDRRVVVSTAERPYVFEMKSAEEADKWHRAIETARQALAAQAEGADIPIGTPVDALPGGQGEDSATTVVATQR</sequence>
<reference evidence="3 4" key="1">
    <citation type="journal article" date="2018" name="PLoS ONE">
        <title>The draft genome of Kipferlia bialata reveals reductive genome evolution in fornicate parasites.</title>
        <authorList>
            <person name="Tanifuji G."/>
            <person name="Takabayashi S."/>
            <person name="Kume K."/>
            <person name="Takagi M."/>
            <person name="Nakayama T."/>
            <person name="Kamikawa R."/>
            <person name="Inagaki Y."/>
            <person name="Hashimoto T."/>
        </authorList>
    </citation>
    <scope>NUCLEOTIDE SEQUENCE [LARGE SCALE GENOMIC DNA]</scope>
    <source>
        <strain evidence="3">NY0173</strain>
    </source>
</reference>
<dbReference type="Gene3D" id="2.30.29.30">
    <property type="entry name" value="Pleckstrin-homology domain (PH domain)/Phosphotyrosine-binding domain (PTB)"/>
    <property type="match status" value="1"/>
</dbReference>
<dbReference type="InterPro" id="IPR011993">
    <property type="entry name" value="PH-like_dom_sf"/>
</dbReference>